<dbReference type="GO" id="GO:0016740">
    <property type="term" value="F:transferase activity"/>
    <property type="evidence" value="ECO:0007669"/>
    <property type="project" value="UniProtKB-KW"/>
</dbReference>
<sequence length="304" mass="35621">MLSIIIASANADDLAQVQENIERTIGVPYEVIAFANPNGEKGICEIYNAGARQARYEVLCFMHEDLEFRTPNWGRKVLEIFAQNSQVGVVGVAGGGYKALAPMGWYCLEFHSDDRSYQNVIQGYKHQRLPDVHAYHNPHREVLSEVPCVDGLWFCTRRELALKYPFDAQLLRYFHGYDLDYCLSVFILAKYRIVVTYDILIRHASEGTFDKKWQDEILKLHKKWSKYLPATTSEIPERERYFIEKRAFKNKIEEMLDGGYLFGEVQRMLINSLPSERMSPRFFLKMYWYLVKQAWQRRHVALPK</sequence>
<proteinExistence type="predicted"/>
<dbReference type="InterPro" id="IPR059123">
    <property type="entry name" value="StrF_dom"/>
</dbReference>
<keyword evidence="3" id="KW-1185">Reference proteome</keyword>
<dbReference type="Gene3D" id="3.90.550.10">
    <property type="entry name" value="Spore Coat Polysaccharide Biosynthesis Protein SpsA, Chain A"/>
    <property type="match status" value="1"/>
</dbReference>
<dbReference type="Proteomes" id="UP000557307">
    <property type="component" value="Unassembled WGS sequence"/>
</dbReference>
<evidence type="ECO:0000313" key="3">
    <source>
        <dbReference type="Proteomes" id="UP000557307"/>
    </source>
</evidence>
<evidence type="ECO:0000259" key="1">
    <source>
        <dbReference type="Pfam" id="PF13712"/>
    </source>
</evidence>
<feature type="domain" description="Streptomycin biosynthesis protein StrF" evidence="1">
    <location>
        <begin position="14"/>
        <end position="197"/>
    </location>
</feature>
<name>A0A840TNW8_9BACT</name>
<dbReference type="AlphaFoldDB" id="A0A840TNW8"/>
<evidence type="ECO:0000313" key="2">
    <source>
        <dbReference type="EMBL" id="MBB5283447.1"/>
    </source>
</evidence>
<keyword evidence="2" id="KW-0808">Transferase</keyword>
<reference evidence="2 3" key="1">
    <citation type="submission" date="2020-08" db="EMBL/GenBank/DDBJ databases">
        <title>Genomic Encyclopedia of Type Strains, Phase IV (KMG-IV): sequencing the most valuable type-strain genomes for metagenomic binning, comparative biology and taxonomic classification.</title>
        <authorList>
            <person name="Goeker M."/>
        </authorList>
    </citation>
    <scope>NUCLEOTIDE SEQUENCE [LARGE SCALE GENOMIC DNA]</scope>
    <source>
        <strain evidence="2 3">DSM 105074</strain>
    </source>
</reference>
<gene>
    <name evidence="2" type="ORF">HNQ92_001573</name>
</gene>
<dbReference type="RefSeq" id="WP_184172848.1">
    <property type="nucleotide sequence ID" value="NZ_JACHGF010000002.1"/>
</dbReference>
<organism evidence="2 3">
    <name type="scientific">Rhabdobacter roseus</name>
    <dbReference type="NCBI Taxonomy" id="1655419"/>
    <lineage>
        <taxon>Bacteria</taxon>
        <taxon>Pseudomonadati</taxon>
        <taxon>Bacteroidota</taxon>
        <taxon>Cytophagia</taxon>
        <taxon>Cytophagales</taxon>
        <taxon>Cytophagaceae</taxon>
        <taxon>Rhabdobacter</taxon>
    </lineage>
</organism>
<protein>
    <submittedName>
        <fullName evidence="2">Glycosyltransferase involved in cell wall biosynthesis</fullName>
    </submittedName>
</protein>
<comment type="caution">
    <text evidence="2">The sequence shown here is derived from an EMBL/GenBank/DDBJ whole genome shotgun (WGS) entry which is preliminary data.</text>
</comment>
<dbReference type="Pfam" id="PF13712">
    <property type="entry name" value="Glyco_tranf_2_5"/>
    <property type="match status" value="1"/>
</dbReference>
<dbReference type="EMBL" id="JACHGF010000002">
    <property type="protein sequence ID" value="MBB5283447.1"/>
    <property type="molecule type" value="Genomic_DNA"/>
</dbReference>
<accession>A0A840TNW8</accession>
<dbReference type="InterPro" id="IPR029044">
    <property type="entry name" value="Nucleotide-diphossugar_trans"/>
</dbReference>
<dbReference type="SUPFAM" id="SSF53448">
    <property type="entry name" value="Nucleotide-diphospho-sugar transferases"/>
    <property type="match status" value="1"/>
</dbReference>